<feature type="region of interest" description="Disordered" evidence="1">
    <location>
        <begin position="738"/>
        <end position="775"/>
    </location>
</feature>
<feature type="compositionally biased region" description="Low complexity" evidence="1">
    <location>
        <begin position="105"/>
        <end position="139"/>
    </location>
</feature>
<feature type="compositionally biased region" description="Pro residues" evidence="1">
    <location>
        <begin position="233"/>
        <end position="243"/>
    </location>
</feature>
<feature type="compositionally biased region" description="Gly residues" evidence="1">
    <location>
        <begin position="41"/>
        <end position="50"/>
    </location>
</feature>
<feature type="compositionally biased region" description="Basic and acidic residues" evidence="1">
    <location>
        <begin position="459"/>
        <end position="473"/>
    </location>
</feature>
<dbReference type="InterPro" id="IPR051200">
    <property type="entry name" value="Host-pathogen_enzymatic-act"/>
</dbReference>
<dbReference type="InterPro" id="IPR015943">
    <property type="entry name" value="WD40/YVTN_repeat-like_dom_sf"/>
</dbReference>
<accession>A0ABS4W2K1</accession>
<protein>
    <submittedName>
        <fullName evidence="2">Collagen type III alpha</fullName>
    </submittedName>
</protein>
<dbReference type="Proteomes" id="UP001519295">
    <property type="component" value="Unassembled WGS sequence"/>
</dbReference>
<feature type="compositionally biased region" description="Gly residues" evidence="1">
    <location>
        <begin position="392"/>
        <end position="402"/>
    </location>
</feature>
<feature type="compositionally biased region" description="Low complexity" evidence="1">
    <location>
        <begin position="51"/>
        <end position="85"/>
    </location>
</feature>
<dbReference type="PANTHER" id="PTHR47197">
    <property type="entry name" value="PROTEIN NIRF"/>
    <property type="match status" value="1"/>
</dbReference>
<name>A0ABS4W2K1_9PSEU</name>
<comment type="caution">
    <text evidence="2">The sequence shown here is derived from an EMBL/GenBank/DDBJ whole genome shotgun (WGS) entry which is preliminary data.</text>
</comment>
<organism evidence="2 3">
    <name type="scientific">Pseudonocardia parietis</name>
    <dbReference type="NCBI Taxonomy" id="570936"/>
    <lineage>
        <taxon>Bacteria</taxon>
        <taxon>Bacillati</taxon>
        <taxon>Actinomycetota</taxon>
        <taxon>Actinomycetes</taxon>
        <taxon>Pseudonocardiales</taxon>
        <taxon>Pseudonocardiaceae</taxon>
        <taxon>Pseudonocardia</taxon>
    </lineage>
</organism>
<gene>
    <name evidence="2" type="ORF">JOF36_005874</name>
</gene>
<keyword evidence="2" id="KW-0176">Collagen</keyword>
<feature type="compositionally biased region" description="Basic and acidic residues" evidence="1">
    <location>
        <begin position="182"/>
        <end position="191"/>
    </location>
</feature>
<reference evidence="2 3" key="1">
    <citation type="submission" date="2021-03" db="EMBL/GenBank/DDBJ databases">
        <title>Sequencing the genomes of 1000 actinobacteria strains.</title>
        <authorList>
            <person name="Klenk H.-P."/>
        </authorList>
    </citation>
    <scope>NUCLEOTIDE SEQUENCE [LARGE SCALE GENOMIC DNA]</scope>
    <source>
        <strain evidence="2 3">DSM 45256</strain>
    </source>
</reference>
<evidence type="ECO:0000256" key="1">
    <source>
        <dbReference type="SAM" id="MobiDB-lite"/>
    </source>
</evidence>
<dbReference type="InterPro" id="IPR011048">
    <property type="entry name" value="Haem_d1_sf"/>
</dbReference>
<feature type="region of interest" description="Disordered" evidence="1">
    <location>
        <begin position="1"/>
        <end position="644"/>
    </location>
</feature>
<keyword evidence="3" id="KW-1185">Reference proteome</keyword>
<feature type="compositionally biased region" description="Low complexity" evidence="1">
    <location>
        <begin position="160"/>
        <end position="177"/>
    </location>
</feature>
<feature type="compositionally biased region" description="Low complexity" evidence="1">
    <location>
        <begin position="427"/>
        <end position="444"/>
    </location>
</feature>
<dbReference type="RefSeq" id="WP_210033224.1">
    <property type="nucleotide sequence ID" value="NZ_JAGINU010000001.1"/>
</dbReference>
<sequence>MPAGFGAPGTTGTTPTGTAAAGSRPASTEHPPTPNRATGSGATGIDGGGSSRSDLAGALGSSSTGSGPTGSSPGSSSSGSGPTGSSLGGSSTGSGFADLVRDSGTARPRPTGSGPGAPTAPSSGDHPRTPARATPAAGPDGSTEDVPDATGFGLGDDSYADLGDLGDDPLGVGPLPADDSDDPLHTPEDRFAPPPSFAPEPSGESTATPATGRQRMGGRVGTDGVPVTEPAPTVVPPISPPPRPIDETTDDTTDASRPAATTGGSDVPAASDVTSTAARDGREAESAGDPAASKQWPPRPSRSTSDGPETVILPPRAFLGHYPAASAESTSRPADPEPRPDTPASGTRPPMPGRRRPAPAGPEHAPPPRPAMGGSATAGLSGNDLFAAPSGPGAGRGFGELPGRGADTWSPARRDDPTGADDADPEGTPAPGTPAPGTAAVRTGSAPAEPHGSPAIGPRADRGLAPRSAEDRAGSSAAATAGAERSPASSDGDRAGHSGAVPRPAGDPSDRSGEATTVFAAHGGSPGAGTGSHPVPAARPPGSTGAFRSTGAPADGSSWGPPGDRGPAGAPRGPGAPGDRSQQPPASAGRTPTAGETTVTLSAVGTDGRPRPGGTAPSGRNTGEGTTPVAPDRAAGDPGTRNAAAAASVGAVSVAAARSASGRDGGTDGTGPGTTGEPGAGDGAAAKPIHPRREAIMSAKPRNGRRGVSPAGLAIALAILLLGTLTLWAMFSPTPQNDGAPANGPAAAGEAGPGFGARPAAAQAGASLPQPTVRATVPAGDSPVAVAASTGGAVLVAVRDANRLLVVDGATDAVTSEIPLPAAPQGVTTSPDGTRAFVSMSDGTGGQVAVVDVPGGTLVSTVPVTADPAGAVSSADGRFLYLPSRAEGVVDELDPYAGVVTRSVPVSRDPYAAATNEAADRVYLATRGADQLTVLDPNTLTVLGSFPVAGGAETVAVTPVAVPETLVAVAGPDSGTITVLNPADGREVATVEAAGGPTGLAFAADGRHLYVTTDQGLQTVDTGSWEVTGTTDVAPDPTAVTVSPDGRTGWVAGDGEVSVLNLT</sequence>
<proteinExistence type="predicted"/>
<feature type="region of interest" description="Disordered" evidence="1">
    <location>
        <begin position="657"/>
        <end position="689"/>
    </location>
</feature>
<feature type="compositionally biased region" description="Low complexity" evidence="1">
    <location>
        <begin position="739"/>
        <end position="766"/>
    </location>
</feature>
<feature type="compositionally biased region" description="Low complexity" evidence="1">
    <location>
        <begin position="474"/>
        <end position="489"/>
    </location>
</feature>
<feature type="compositionally biased region" description="Gly residues" evidence="1">
    <location>
        <begin position="663"/>
        <end position="682"/>
    </location>
</feature>
<feature type="compositionally biased region" description="Polar residues" evidence="1">
    <location>
        <begin position="594"/>
        <end position="603"/>
    </location>
</feature>
<dbReference type="EMBL" id="JAGINU010000001">
    <property type="protein sequence ID" value="MBP2370178.1"/>
    <property type="molecule type" value="Genomic_DNA"/>
</dbReference>
<dbReference type="Gene3D" id="2.130.10.10">
    <property type="entry name" value="YVTN repeat-like/Quinoprotein amine dehydrogenase"/>
    <property type="match status" value="2"/>
</dbReference>
<dbReference type="PANTHER" id="PTHR47197:SF3">
    <property type="entry name" value="DIHYDRO-HEME D1 DEHYDROGENASE"/>
    <property type="match status" value="1"/>
</dbReference>
<evidence type="ECO:0000313" key="2">
    <source>
        <dbReference type="EMBL" id="MBP2370178.1"/>
    </source>
</evidence>
<evidence type="ECO:0000313" key="3">
    <source>
        <dbReference type="Proteomes" id="UP001519295"/>
    </source>
</evidence>
<feature type="compositionally biased region" description="Low complexity" evidence="1">
    <location>
        <begin position="560"/>
        <end position="580"/>
    </location>
</feature>
<feature type="compositionally biased region" description="Low complexity" evidence="1">
    <location>
        <begin position="1"/>
        <end position="26"/>
    </location>
</feature>
<dbReference type="SUPFAM" id="SSF51004">
    <property type="entry name" value="C-terminal (heme d1) domain of cytochrome cd1-nitrite reductase"/>
    <property type="match status" value="1"/>
</dbReference>